<keyword evidence="4" id="KW-1015">Disulfide bond</keyword>
<dbReference type="Gene3D" id="3.40.30.10">
    <property type="entry name" value="Glutaredoxin"/>
    <property type="match status" value="1"/>
</dbReference>
<evidence type="ECO:0000256" key="5">
    <source>
        <dbReference type="ARBA" id="ARBA00023284"/>
    </source>
</evidence>
<dbReference type="AlphaFoldDB" id="A0A810L2D9"/>
<evidence type="ECO:0000256" key="4">
    <source>
        <dbReference type="ARBA" id="ARBA00023157"/>
    </source>
</evidence>
<dbReference type="InterPro" id="IPR036249">
    <property type="entry name" value="Thioredoxin-like_sf"/>
</dbReference>
<dbReference type="GO" id="GO:0016491">
    <property type="term" value="F:oxidoreductase activity"/>
    <property type="evidence" value="ECO:0007669"/>
    <property type="project" value="UniProtKB-KW"/>
</dbReference>
<reference evidence="9" key="1">
    <citation type="submission" date="2020-08" db="EMBL/GenBank/DDBJ databases">
        <title>Whole genome shotgun sequence of Actinocatenispora sera NBRC 101916.</title>
        <authorList>
            <person name="Komaki H."/>
            <person name="Tamura T."/>
        </authorList>
    </citation>
    <scope>NUCLEOTIDE SEQUENCE</scope>
    <source>
        <strain evidence="9">NBRC 101916</strain>
    </source>
</reference>
<evidence type="ECO:0000256" key="3">
    <source>
        <dbReference type="ARBA" id="ARBA00023002"/>
    </source>
</evidence>
<dbReference type="PANTHER" id="PTHR13887">
    <property type="entry name" value="GLUTATHIONE S-TRANSFERASE KAPPA"/>
    <property type="match status" value="1"/>
</dbReference>
<dbReference type="Pfam" id="PF13462">
    <property type="entry name" value="Thioredoxin_4"/>
    <property type="match status" value="1"/>
</dbReference>
<accession>A0A810L2D9</accession>
<dbReference type="SUPFAM" id="SSF52833">
    <property type="entry name" value="Thioredoxin-like"/>
    <property type="match status" value="1"/>
</dbReference>
<evidence type="ECO:0000259" key="8">
    <source>
        <dbReference type="Pfam" id="PF13462"/>
    </source>
</evidence>
<dbReference type="PANTHER" id="PTHR13887:SF14">
    <property type="entry name" value="DISULFIDE BOND FORMATION PROTEIN D"/>
    <property type="match status" value="1"/>
</dbReference>
<keyword evidence="3" id="KW-0560">Oxidoreductase</keyword>
<feature type="compositionally biased region" description="Low complexity" evidence="6">
    <location>
        <begin position="1"/>
        <end position="18"/>
    </location>
</feature>
<keyword evidence="2" id="KW-0732">Signal</keyword>
<comment type="similarity">
    <text evidence="1">Belongs to the thioredoxin family. DsbA subfamily.</text>
</comment>
<feature type="domain" description="Thioredoxin-like fold" evidence="8">
    <location>
        <begin position="99"/>
        <end position="254"/>
    </location>
</feature>
<evidence type="ECO:0000256" key="7">
    <source>
        <dbReference type="SAM" id="Phobius"/>
    </source>
</evidence>
<sequence length="270" mass="28844">MASKNKPKSASPPAAGANRGKGGGGTAKQRARAAKAVAAARAERQRRNRIIITASICAVLLIVVVGAVSWAVYESNKPKTIAAQSITANYPVKLDNGVVVAGKDSAKVKIDIYEDFMCPYCGELERGSHTELQKGLNGGTLQVRYHIVDLLNGSSTPAGYSDRAANIALGTVAEGKFAQFHWSLYHKQPAEGGPGYSDEQMIDLADRLGADKDKISKIAKDGTYKKYPAQQLKDFQAAGYQGTPTVVQNGKQVQISDLNKPDWLNQLLAA</sequence>
<organism evidence="9 10">
    <name type="scientific">Actinocatenispora sera</name>
    <dbReference type="NCBI Taxonomy" id="390989"/>
    <lineage>
        <taxon>Bacteria</taxon>
        <taxon>Bacillati</taxon>
        <taxon>Actinomycetota</taxon>
        <taxon>Actinomycetes</taxon>
        <taxon>Micromonosporales</taxon>
        <taxon>Micromonosporaceae</taxon>
        <taxon>Actinocatenispora</taxon>
    </lineage>
</organism>
<evidence type="ECO:0000256" key="2">
    <source>
        <dbReference type="ARBA" id="ARBA00022729"/>
    </source>
</evidence>
<feature type="transmembrane region" description="Helical" evidence="7">
    <location>
        <begin position="50"/>
        <end position="73"/>
    </location>
</feature>
<evidence type="ECO:0000256" key="1">
    <source>
        <dbReference type="ARBA" id="ARBA00005791"/>
    </source>
</evidence>
<evidence type="ECO:0000256" key="6">
    <source>
        <dbReference type="SAM" id="MobiDB-lite"/>
    </source>
</evidence>
<keyword evidence="10" id="KW-1185">Reference proteome</keyword>
<gene>
    <name evidence="9" type="ORF">Asera_31670</name>
</gene>
<dbReference type="InterPro" id="IPR012336">
    <property type="entry name" value="Thioredoxin-like_fold"/>
</dbReference>
<keyword evidence="7" id="KW-0812">Transmembrane</keyword>
<evidence type="ECO:0000313" key="9">
    <source>
        <dbReference type="EMBL" id="BCJ29059.1"/>
    </source>
</evidence>
<keyword evidence="7" id="KW-0472">Membrane</keyword>
<evidence type="ECO:0000313" key="10">
    <source>
        <dbReference type="Proteomes" id="UP000680750"/>
    </source>
</evidence>
<dbReference type="Proteomes" id="UP000680750">
    <property type="component" value="Chromosome"/>
</dbReference>
<feature type="region of interest" description="Disordered" evidence="6">
    <location>
        <begin position="1"/>
        <end position="28"/>
    </location>
</feature>
<dbReference type="EMBL" id="AP023354">
    <property type="protein sequence ID" value="BCJ29059.1"/>
    <property type="molecule type" value="Genomic_DNA"/>
</dbReference>
<dbReference type="RefSeq" id="WP_051802796.1">
    <property type="nucleotide sequence ID" value="NZ_AP023354.1"/>
</dbReference>
<name>A0A810L2D9_9ACTN</name>
<keyword evidence="7" id="KW-1133">Transmembrane helix</keyword>
<dbReference type="KEGG" id="aser:Asera_31670"/>
<protein>
    <submittedName>
        <fullName evidence="9">Membrane protein</fullName>
    </submittedName>
</protein>
<proteinExistence type="inferred from homology"/>
<keyword evidence="5" id="KW-0676">Redox-active center</keyword>
<dbReference type="OrthoDB" id="117402at2"/>